<dbReference type="InParanoid" id="Q6R9I6"/>
<dbReference type="RefSeq" id="YP_588322.1">
    <property type="nucleotide sequence ID" value="NC_007982.1"/>
</dbReference>
<keyword evidence="3" id="KW-0496">Mitochondrion</keyword>
<dbReference type="RefSeq" id="YP_588288.1">
    <property type="nucleotide sequence ID" value="NC_007982.1"/>
</dbReference>
<geneLocation type="mitochondrion" evidence="3"/>
<reference evidence="3 4" key="2">
    <citation type="journal article" date="2004" name="Plant Physiol.">
        <title>Sequence and comparative analysis of the maize NB mitochondrial genome.</title>
        <authorList>
            <person name="Clifton S.W."/>
            <person name="Minx P."/>
            <person name="Fauron C.M.-R."/>
            <person name="Gibson M."/>
            <person name="Allen J.O."/>
            <person name="Sun H."/>
            <person name="Thompson M."/>
            <person name="Barbazuk W.B."/>
            <person name="Kanuganti S."/>
            <person name="Tayloe C."/>
            <person name="Meyer L."/>
            <person name="Wilson R.K."/>
            <person name="Newton K.J."/>
        </authorList>
    </citation>
    <scope>NUCLEOTIDE SEQUENCE</scope>
    <source>
        <strain evidence="4">cv. B37N</strain>
        <strain evidence="3">NB</strain>
    </source>
</reference>
<dbReference type="AlphaFoldDB" id="Q6R9I6"/>
<protein>
    <submittedName>
        <fullName evidence="2">Uncharacterized protein orf126-b1</fullName>
    </submittedName>
    <submittedName>
        <fullName evidence="3">Uncharacterized protein orf126-b2</fullName>
    </submittedName>
</protein>
<dbReference type="EMBL" id="AY506529">
    <property type="protein sequence ID" value="AAR91111.1"/>
    <property type="molecule type" value="Genomic_DNA"/>
</dbReference>
<organism evidence="3 4">
    <name type="scientific">Zea mays</name>
    <name type="common">Maize</name>
    <dbReference type="NCBI Taxonomy" id="4577"/>
    <lineage>
        <taxon>Eukaryota</taxon>
        <taxon>Viridiplantae</taxon>
        <taxon>Streptophyta</taxon>
        <taxon>Embryophyta</taxon>
        <taxon>Tracheophyta</taxon>
        <taxon>Spermatophyta</taxon>
        <taxon>Magnoliopsida</taxon>
        <taxon>Liliopsida</taxon>
        <taxon>Poales</taxon>
        <taxon>Poaceae</taxon>
        <taxon>PACMAD clade</taxon>
        <taxon>Panicoideae</taxon>
        <taxon>Andropogonodae</taxon>
        <taxon>Andropogoneae</taxon>
        <taxon>Tripsacinae</taxon>
        <taxon>Zea</taxon>
    </lineage>
</organism>
<gene>
    <name evidence="3" type="primary">orf126-b2</name>
    <name evidence="2" type="synonym">orf126-b1</name>
</gene>
<dbReference type="EMBL" id="AY506529">
    <property type="protein sequence ID" value="AAR91112.1"/>
    <property type="molecule type" value="Genomic_DNA"/>
</dbReference>
<evidence type="ECO:0000313" key="2">
    <source>
        <dbReference type="EMBL" id="AAR91111.1"/>
    </source>
</evidence>
<evidence type="ECO:0000313" key="3">
    <source>
        <dbReference type="EMBL" id="AAR91112.1"/>
    </source>
</evidence>
<evidence type="ECO:0000256" key="1">
    <source>
        <dbReference type="SAM" id="SignalP"/>
    </source>
</evidence>
<keyword evidence="4" id="KW-1185">Reference proteome</keyword>
<proteinExistence type="predicted"/>
<reference evidence="3" key="1">
    <citation type="submission" date="2003-12" db="EMBL/GenBank/DDBJ databases">
        <authorList>
            <person name="Clifton S."/>
            <person name="Fauron C."/>
            <person name="Gibson M."/>
            <person name="Minx P."/>
            <person name="Newton K."/>
            <person name="Rugen M."/>
            <person name="Spieth J."/>
            <person name="Sun H."/>
        </authorList>
    </citation>
    <scope>NUCLEOTIDE SEQUENCE</scope>
    <source>
        <strain evidence="3">NB</strain>
    </source>
</reference>
<dbReference type="Proteomes" id="UP000007305">
    <property type="component" value="Mitochondrion"/>
</dbReference>
<evidence type="ECO:0000313" key="4">
    <source>
        <dbReference type="Proteomes" id="UP000007305"/>
    </source>
</evidence>
<feature type="signal peptide" evidence="1">
    <location>
        <begin position="1"/>
        <end position="26"/>
    </location>
</feature>
<name>Q6R9I6_MAIZE</name>
<dbReference type="GeneID" id="4055976"/>
<keyword evidence="1" id="KW-0732">Signal</keyword>
<feature type="chain" id="PRO_5010845384" evidence="1">
    <location>
        <begin position="27"/>
        <end position="126"/>
    </location>
</feature>
<dbReference type="GeneID" id="4055975"/>
<sequence>MLPPFCRLSFCLWGSTHIMIELQCAGFVTTTDACCGLGKYGGLFYSCVFFHGWRAATHRAMSGAIHLTNSTFLLRVCSQKSCSVIWYVYINLLFTLLQWDSDMIQSTFLYLLMACTVKKSPADGSC</sequence>
<dbReference type="OrthoDB" id="716903at2759"/>
<accession>Q6R9I6</accession>